<dbReference type="OrthoDB" id="9773828at2"/>
<name>A0A3D8PVJ7_9BACI</name>
<proteinExistence type="predicted"/>
<dbReference type="RefSeq" id="WP_147294871.1">
    <property type="nucleotide sequence ID" value="NZ_PIOC01000010.1"/>
</dbReference>
<protein>
    <submittedName>
        <fullName evidence="3">Oxidoreductase</fullName>
    </submittedName>
</protein>
<keyword evidence="1" id="KW-0560">Oxidoreductase</keyword>
<organism evidence="3 4">
    <name type="scientific">Oceanobacillus arenosus</name>
    <dbReference type="NCBI Taxonomy" id="1229153"/>
    <lineage>
        <taxon>Bacteria</taxon>
        <taxon>Bacillati</taxon>
        <taxon>Bacillota</taxon>
        <taxon>Bacilli</taxon>
        <taxon>Bacillales</taxon>
        <taxon>Bacillaceae</taxon>
        <taxon>Oceanobacillus</taxon>
    </lineage>
</organism>
<gene>
    <name evidence="3" type="ORF">CWR48_05130</name>
</gene>
<evidence type="ECO:0000313" key="3">
    <source>
        <dbReference type="EMBL" id="RDW20103.1"/>
    </source>
</evidence>
<accession>A0A3D8PVJ7</accession>
<dbReference type="InterPro" id="IPR023210">
    <property type="entry name" value="NADP_OxRdtase_dom"/>
</dbReference>
<dbReference type="PANTHER" id="PTHR43364:SF4">
    <property type="entry name" value="NAD(P)-LINKED OXIDOREDUCTASE SUPERFAMILY PROTEIN"/>
    <property type="match status" value="1"/>
</dbReference>
<dbReference type="Gene3D" id="3.20.20.100">
    <property type="entry name" value="NADP-dependent oxidoreductase domain"/>
    <property type="match status" value="1"/>
</dbReference>
<dbReference type="Proteomes" id="UP000257143">
    <property type="component" value="Unassembled WGS sequence"/>
</dbReference>
<dbReference type="SUPFAM" id="SSF51430">
    <property type="entry name" value="NAD(P)-linked oxidoreductase"/>
    <property type="match status" value="1"/>
</dbReference>
<reference evidence="4" key="1">
    <citation type="submission" date="2017-11" db="EMBL/GenBank/DDBJ databases">
        <authorList>
            <person name="Zhu W."/>
        </authorList>
    </citation>
    <scope>NUCLEOTIDE SEQUENCE [LARGE SCALE GENOMIC DNA]</scope>
    <source>
        <strain evidence="4">CAU 1183</strain>
    </source>
</reference>
<evidence type="ECO:0000313" key="4">
    <source>
        <dbReference type="Proteomes" id="UP000257143"/>
    </source>
</evidence>
<sequence length="99" mass="10539">MAKSVKLGKSDLYVNPIGLGTNAVGGHNLYPNLDEEAGKQLVHTAINNGINLIDTAFLYGPGRSEELVGEVVKESGKRSDLVIATKVSPKFIGNEMVND</sequence>
<keyword evidence="4" id="KW-1185">Reference proteome</keyword>
<evidence type="ECO:0000259" key="2">
    <source>
        <dbReference type="Pfam" id="PF00248"/>
    </source>
</evidence>
<evidence type="ECO:0000256" key="1">
    <source>
        <dbReference type="ARBA" id="ARBA00023002"/>
    </source>
</evidence>
<comment type="caution">
    <text evidence="3">The sequence shown here is derived from an EMBL/GenBank/DDBJ whole genome shotgun (WGS) entry which is preliminary data.</text>
</comment>
<dbReference type="EMBL" id="PIOC01000010">
    <property type="protein sequence ID" value="RDW20103.1"/>
    <property type="molecule type" value="Genomic_DNA"/>
</dbReference>
<dbReference type="PANTHER" id="PTHR43364">
    <property type="entry name" value="NADH-SPECIFIC METHYLGLYOXAL REDUCTASE-RELATED"/>
    <property type="match status" value="1"/>
</dbReference>
<dbReference type="GO" id="GO:0005829">
    <property type="term" value="C:cytosol"/>
    <property type="evidence" value="ECO:0007669"/>
    <property type="project" value="TreeGrafter"/>
</dbReference>
<feature type="non-terminal residue" evidence="3">
    <location>
        <position position="99"/>
    </location>
</feature>
<dbReference type="GO" id="GO:0016491">
    <property type="term" value="F:oxidoreductase activity"/>
    <property type="evidence" value="ECO:0007669"/>
    <property type="project" value="UniProtKB-KW"/>
</dbReference>
<dbReference type="InterPro" id="IPR036812">
    <property type="entry name" value="NAD(P)_OxRdtase_dom_sf"/>
</dbReference>
<dbReference type="InterPro" id="IPR050523">
    <property type="entry name" value="AKR_Detox_Biosynth"/>
</dbReference>
<feature type="domain" description="NADP-dependent oxidoreductase" evidence="2">
    <location>
        <begin position="16"/>
        <end position="90"/>
    </location>
</feature>
<dbReference type="Pfam" id="PF00248">
    <property type="entry name" value="Aldo_ket_red"/>
    <property type="match status" value="1"/>
</dbReference>
<dbReference type="AlphaFoldDB" id="A0A3D8PVJ7"/>